<feature type="chain" id="PRO_5032640742" description="Cytochrome c domain-containing protein" evidence="6">
    <location>
        <begin position="22"/>
        <end position="471"/>
    </location>
</feature>
<evidence type="ECO:0000256" key="2">
    <source>
        <dbReference type="ARBA" id="ARBA00022723"/>
    </source>
</evidence>
<dbReference type="RefSeq" id="WP_182164791.1">
    <property type="nucleotide sequence ID" value="NZ_JACFXV010000048.1"/>
</dbReference>
<evidence type="ECO:0000256" key="6">
    <source>
        <dbReference type="SAM" id="SignalP"/>
    </source>
</evidence>
<name>A0A839AEV2_9HYPH</name>
<evidence type="ECO:0000313" key="8">
    <source>
        <dbReference type="EMBL" id="MBA5777422.1"/>
    </source>
</evidence>
<keyword evidence="2 4" id="KW-0479">Metal-binding</keyword>
<dbReference type="InterPro" id="IPR036909">
    <property type="entry name" value="Cyt_c-like_dom_sf"/>
</dbReference>
<feature type="signal peptide" evidence="6">
    <location>
        <begin position="1"/>
        <end position="21"/>
    </location>
</feature>
<accession>A0A839AEV2</accession>
<evidence type="ECO:0000259" key="7">
    <source>
        <dbReference type="PROSITE" id="PS51007"/>
    </source>
</evidence>
<gene>
    <name evidence="8" type="ORF">H2509_09805</name>
</gene>
<dbReference type="GO" id="GO:0046872">
    <property type="term" value="F:metal ion binding"/>
    <property type="evidence" value="ECO:0007669"/>
    <property type="project" value="UniProtKB-KW"/>
</dbReference>
<evidence type="ECO:0000256" key="4">
    <source>
        <dbReference type="PROSITE-ProRule" id="PRU00433"/>
    </source>
</evidence>
<keyword evidence="9" id="KW-1185">Reference proteome</keyword>
<protein>
    <recommendedName>
        <fullName evidence="7">Cytochrome c domain-containing protein</fullName>
    </recommendedName>
</protein>
<dbReference type="EMBL" id="JACFXV010000048">
    <property type="protein sequence ID" value="MBA5777422.1"/>
    <property type="molecule type" value="Genomic_DNA"/>
</dbReference>
<dbReference type="GO" id="GO:0020037">
    <property type="term" value="F:heme binding"/>
    <property type="evidence" value="ECO:0007669"/>
    <property type="project" value="InterPro"/>
</dbReference>
<feature type="region of interest" description="Disordered" evidence="5">
    <location>
        <begin position="75"/>
        <end position="100"/>
    </location>
</feature>
<evidence type="ECO:0000313" key="9">
    <source>
        <dbReference type="Proteomes" id="UP000541109"/>
    </source>
</evidence>
<comment type="caution">
    <text evidence="8">The sequence shown here is derived from an EMBL/GenBank/DDBJ whole genome shotgun (WGS) entry which is preliminary data.</text>
</comment>
<evidence type="ECO:0000256" key="1">
    <source>
        <dbReference type="ARBA" id="ARBA00022617"/>
    </source>
</evidence>
<reference evidence="8 9" key="1">
    <citation type="submission" date="2020-07" db="EMBL/GenBank/DDBJ databases">
        <title>Stappia sp., F7233, whole genome shotgun sequencing project.</title>
        <authorList>
            <person name="Jiang S."/>
            <person name="Liu Z.W."/>
            <person name="Du Z.J."/>
        </authorList>
    </citation>
    <scope>NUCLEOTIDE SEQUENCE [LARGE SCALE GENOMIC DNA]</scope>
    <source>
        <strain evidence="8 9">F7233</strain>
    </source>
</reference>
<keyword evidence="6" id="KW-0732">Signal</keyword>
<dbReference type="InterPro" id="IPR051395">
    <property type="entry name" value="Cytochrome_c_Peroxidase/MauG"/>
</dbReference>
<organism evidence="8 9">
    <name type="scientific">Stappia albiluteola</name>
    <dbReference type="NCBI Taxonomy" id="2758565"/>
    <lineage>
        <taxon>Bacteria</taxon>
        <taxon>Pseudomonadati</taxon>
        <taxon>Pseudomonadota</taxon>
        <taxon>Alphaproteobacteria</taxon>
        <taxon>Hyphomicrobiales</taxon>
        <taxon>Stappiaceae</taxon>
        <taxon>Stappia</taxon>
    </lineage>
</organism>
<dbReference type="PANTHER" id="PTHR30600">
    <property type="entry name" value="CYTOCHROME C PEROXIDASE-RELATED"/>
    <property type="match status" value="1"/>
</dbReference>
<dbReference type="AlphaFoldDB" id="A0A839AEV2"/>
<dbReference type="GO" id="GO:0004130">
    <property type="term" value="F:cytochrome-c peroxidase activity"/>
    <property type="evidence" value="ECO:0007669"/>
    <property type="project" value="TreeGrafter"/>
</dbReference>
<dbReference type="InterPro" id="IPR009056">
    <property type="entry name" value="Cyt_c-like_dom"/>
</dbReference>
<dbReference type="SUPFAM" id="SSF46626">
    <property type="entry name" value="Cytochrome c"/>
    <property type="match status" value="1"/>
</dbReference>
<keyword evidence="1 4" id="KW-0349">Heme</keyword>
<dbReference type="Pfam" id="PF06537">
    <property type="entry name" value="DHOR"/>
    <property type="match status" value="1"/>
</dbReference>
<dbReference type="InterPro" id="IPR010538">
    <property type="entry name" value="DHOR"/>
</dbReference>
<evidence type="ECO:0000256" key="3">
    <source>
        <dbReference type="ARBA" id="ARBA00023004"/>
    </source>
</evidence>
<dbReference type="Gene3D" id="1.10.760.10">
    <property type="entry name" value="Cytochrome c-like domain"/>
    <property type="match status" value="1"/>
</dbReference>
<sequence>MKFPLAGALLALAIAALPADADDARPWQEQVLDGYHAFDPTAADTPKALATLIERGERLFKGKFVIEEGAGRPEATQAIIPTKRRRPAAESHQRLSGPDANSCQGCHFDPVLGAGAPFSSNAFVSEGFDAADFDTTDPQFSNERNSIALQGAGLVELLAREMTADLHRQRREALRTARRTRDPFRQALSSKGVSFGEITASPDGRIDLTKIEGIDSDLVIRPFSHKGVIVSLRQFAVNALNSHVGIEADERFGARWTGTADFDGDGREDEIGPGDISALVAFKATRPAPTRKTDLPEDWQQAAASGEALFSQIGCASCHIPALPLDSAVFEDPGPLDTAGTLRRAEVERPIRFDLAEFPWAKGLERDDRGRLLVPLFGDLKRHQISDTRNERLGNELIAQRFVDRDVFMTAELWGVGSTAPYGHRGDLTTLDEVILAHAGEATDARKAYTALQDADRQTIIAFLRSLEIAE</sequence>
<dbReference type="PANTHER" id="PTHR30600:SF4">
    <property type="entry name" value="CYTOCHROME C DOMAIN-CONTAINING PROTEIN"/>
    <property type="match status" value="1"/>
</dbReference>
<proteinExistence type="predicted"/>
<evidence type="ECO:0000256" key="5">
    <source>
        <dbReference type="SAM" id="MobiDB-lite"/>
    </source>
</evidence>
<feature type="domain" description="Cytochrome c" evidence="7">
    <location>
        <begin position="301"/>
        <end position="468"/>
    </location>
</feature>
<keyword evidence="3 4" id="KW-0408">Iron</keyword>
<dbReference type="PROSITE" id="PS51007">
    <property type="entry name" value="CYTC"/>
    <property type="match status" value="1"/>
</dbReference>
<dbReference type="GO" id="GO:0009055">
    <property type="term" value="F:electron transfer activity"/>
    <property type="evidence" value="ECO:0007669"/>
    <property type="project" value="InterPro"/>
</dbReference>
<dbReference type="Proteomes" id="UP000541109">
    <property type="component" value="Unassembled WGS sequence"/>
</dbReference>